<gene>
    <name evidence="2" type="ORF">GLYMA_05G077600</name>
</gene>
<sequence>MIWSPNVGTTKSVKEHLRNARRHKCQIYSASGCERNWNIFEHIHSKRRNRLEHQKLNDLESPPFLTRKEVEALYNDLVNISIQSTSDYIYKLNQDEYEDDDVPQPPDNTMEDVNPNENNIGEESHSFDEKG</sequence>
<proteinExistence type="predicted"/>
<reference evidence="3" key="2">
    <citation type="submission" date="2018-02" db="UniProtKB">
        <authorList>
            <consortium name="EnsemblPlants"/>
        </authorList>
    </citation>
    <scope>IDENTIFICATION</scope>
    <source>
        <strain evidence="3">Williams 82</strain>
    </source>
</reference>
<evidence type="ECO:0000313" key="4">
    <source>
        <dbReference type="Proteomes" id="UP000008827"/>
    </source>
</evidence>
<dbReference type="InterPro" id="IPR012337">
    <property type="entry name" value="RNaseH-like_sf"/>
</dbReference>
<dbReference type="Proteomes" id="UP000008827">
    <property type="component" value="Chromosome 5"/>
</dbReference>
<dbReference type="EnsemblPlants" id="KRH57677">
    <property type="protein sequence ID" value="KRH57677"/>
    <property type="gene ID" value="GLYMA_05G077600"/>
</dbReference>
<reference evidence="2" key="3">
    <citation type="submission" date="2018-07" db="EMBL/GenBank/DDBJ databases">
        <title>WGS assembly of Glycine max.</title>
        <authorList>
            <person name="Schmutz J."/>
            <person name="Cannon S."/>
            <person name="Schlueter J."/>
            <person name="Ma J."/>
            <person name="Mitros T."/>
            <person name="Nelson W."/>
            <person name="Hyten D."/>
            <person name="Song Q."/>
            <person name="Thelen J."/>
            <person name="Cheng J."/>
            <person name="Xu D."/>
            <person name="Hellsten U."/>
            <person name="May G."/>
            <person name="Yu Y."/>
            <person name="Sakurai T."/>
            <person name="Umezawa T."/>
            <person name="Bhattacharyya M."/>
            <person name="Sandhu D."/>
            <person name="Valliyodan B."/>
            <person name="Lindquist E."/>
            <person name="Peto M."/>
            <person name="Grant D."/>
            <person name="Shu S."/>
            <person name="Goodstein D."/>
            <person name="Barry K."/>
            <person name="Futrell-Griggs M."/>
            <person name="Abernathy B."/>
            <person name="Du J."/>
            <person name="Tian Z."/>
            <person name="Zhu L."/>
            <person name="Gill N."/>
            <person name="Joshi T."/>
            <person name="Libault M."/>
            <person name="Sethuraman A."/>
            <person name="Zhang X."/>
            <person name="Shinozaki K."/>
            <person name="Nguyen H."/>
            <person name="Wing R."/>
            <person name="Cregan P."/>
            <person name="Specht J."/>
            <person name="Grimwood J."/>
            <person name="Rokhsar D."/>
            <person name="Stacey G."/>
            <person name="Shoemaker R."/>
            <person name="Jackson S."/>
        </authorList>
    </citation>
    <scope>NUCLEOTIDE SEQUENCE</scope>
    <source>
        <tissue evidence="2">Callus</tissue>
    </source>
</reference>
<organism evidence="2">
    <name type="scientific">Glycine max</name>
    <name type="common">Soybean</name>
    <name type="synonym">Glycine hispida</name>
    <dbReference type="NCBI Taxonomy" id="3847"/>
    <lineage>
        <taxon>Eukaryota</taxon>
        <taxon>Viridiplantae</taxon>
        <taxon>Streptophyta</taxon>
        <taxon>Embryophyta</taxon>
        <taxon>Tracheophyta</taxon>
        <taxon>Spermatophyta</taxon>
        <taxon>Magnoliopsida</taxon>
        <taxon>eudicotyledons</taxon>
        <taxon>Gunneridae</taxon>
        <taxon>Pentapetalae</taxon>
        <taxon>rosids</taxon>
        <taxon>fabids</taxon>
        <taxon>Fabales</taxon>
        <taxon>Fabaceae</taxon>
        <taxon>Papilionoideae</taxon>
        <taxon>50 kb inversion clade</taxon>
        <taxon>NPAAA clade</taxon>
        <taxon>indigoferoid/millettioid clade</taxon>
        <taxon>Phaseoleae</taxon>
        <taxon>Glycine</taxon>
        <taxon>Glycine subgen. Soja</taxon>
    </lineage>
</organism>
<name>A0A0R0JSB6_SOYBN</name>
<evidence type="ECO:0000256" key="1">
    <source>
        <dbReference type="SAM" id="MobiDB-lite"/>
    </source>
</evidence>
<protein>
    <submittedName>
        <fullName evidence="2 3">Uncharacterized protein</fullName>
    </submittedName>
</protein>
<keyword evidence="4" id="KW-1185">Reference proteome</keyword>
<dbReference type="EMBL" id="CM000838">
    <property type="protein sequence ID" value="KRH57677.1"/>
    <property type="molecule type" value="Genomic_DNA"/>
</dbReference>
<feature type="compositionally biased region" description="Basic and acidic residues" evidence="1">
    <location>
        <begin position="122"/>
        <end position="131"/>
    </location>
</feature>
<dbReference type="InParanoid" id="A0A0R0JSB6"/>
<accession>A0A0R0JSB6</accession>
<dbReference type="Gramene" id="KRH57677">
    <property type="protein sequence ID" value="KRH57677"/>
    <property type="gene ID" value="GLYMA_05G077600"/>
</dbReference>
<evidence type="ECO:0000313" key="3">
    <source>
        <dbReference type="EnsemblPlants" id="KRH57677"/>
    </source>
</evidence>
<dbReference type="OrthoDB" id="1414908at2759"/>
<reference evidence="2 3" key="1">
    <citation type="journal article" date="2010" name="Nature">
        <title>Genome sequence of the palaeopolyploid soybean.</title>
        <authorList>
            <person name="Schmutz J."/>
            <person name="Cannon S.B."/>
            <person name="Schlueter J."/>
            <person name="Ma J."/>
            <person name="Mitros T."/>
            <person name="Nelson W."/>
            <person name="Hyten D.L."/>
            <person name="Song Q."/>
            <person name="Thelen J.J."/>
            <person name="Cheng J."/>
            <person name="Xu D."/>
            <person name="Hellsten U."/>
            <person name="May G.D."/>
            <person name="Yu Y."/>
            <person name="Sakurai T."/>
            <person name="Umezawa T."/>
            <person name="Bhattacharyya M.K."/>
            <person name="Sandhu D."/>
            <person name="Valliyodan B."/>
            <person name="Lindquist E."/>
            <person name="Peto M."/>
            <person name="Grant D."/>
            <person name="Shu S."/>
            <person name="Goodstein D."/>
            <person name="Barry K."/>
            <person name="Futrell-Griggs M."/>
            <person name="Abernathy B."/>
            <person name="Du J."/>
            <person name="Tian Z."/>
            <person name="Zhu L."/>
            <person name="Gill N."/>
            <person name="Joshi T."/>
            <person name="Libault M."/>
            <person name="Sethuraman A."/>
            <person name="Zhang X.-C."/>
            <person name="Shinozaki K."/>
            <person name="Nguyen H.T."/>
            <person name="Wing R.A."/>
            <person name="Cregan P."/>
            <person name="Specht J."/>
            <person name="Grimwood J."/>
            <person name="Rokhsar D."/>
            <person name="Stacey G."/>
            <person name="Shoemaker R.C."/>
            <person name="Jackson S.A."/>
        </authorList>
    </citation>
    <scope>NUCLEOTIDE SEQUENCE [LARGE SCALE GENOMIC DNA]</scope>
    <source>
        <strain evidence="3">cv. Williams 82</strain>
        <tissue evidence="2">Callus</tissue>
    </source>
</reference>
<evidence type="ECO:0000313" key="2">
    <source>
        <dbReference type="EMBL" id="KRH57677.1"/>
    </source>
</evidence>
<dbReference type="AlphaFoldDB" id="A0A0R0JSB6"/>
<dbReference type="SUPFAM" id="SSF53098">
    <property type="entry name" value="Ribonuclease H-like"/>
    <property type="match status" value="1"/>
</dbReference>
<feature type="region of interest" description="Disordered" evidence="1">
    <location>
        <begin position="92"/>
        <end position="131"/>
    </location>
</feature>